<dbReference type="AlphaFoldDB" id="A0A7C3EEV6"/>
<keyword evidence="4" id="KW-0274">FAD</keyword>
<dbReference type="PRINTS" id="PR00411">
    <property type="entry name" value="PNDRDTASEI"/>
</dbReference>
<keyword evidence="8" id="KW-0812">Transmembrane</keyword>
<evidence type="ECO:0000256" key="4">
    <source>
        <dbReference type="ARBA" id="ARBA00022827"/>
    </source>
</evidence>
<dbReference type="PRINTS" id="PR00368">
    <property type="entry name" value="FADPNR"/>
</dbReference>
<organism evidence="10">
    <name type="scientific">Gracilinema caldarium</name>
    <dbReference type="NCBI Taxonomy" id="215591"/>
    <lineage>
        <taxon>Bacteria</taxon>
        <taxon>Pseudomonadati</taxon>
        <taxon>Spirochaetota</taxon>
        <taxon>Spirochaetia</taxon>
        <taxon>Spirochaetales</taxon>
        <taxon>Breznakiellaceae</taxon>
        <taxon>Gracilinema</taxon>
    </lineage>
</organism>
<evidence type="ECO:0000256" key="8">
    <source>
        <dbReference type="SAM" id="Phobius"/>
    </source>
</evidence>
<feature type="transmembrane region" description="Helical" evidence="8">
    <location>
        <begin position="657"/>
        <end position="681"/>
    </location>
</feature>
<reference evidence="10" key="1">
    <citation type="journal article" date="2020" name="mSystems">
        <title>Genome- and Community-Level Interaction Insights into Carbon Utilization and Element Cycling Functions of Hydrothermarchaeota in Hydrothermal Sediment.</title>
        <authorList>
            <person name="Zhou Z."/>
            <person name="Liu Y."/>
            <person name="Xu W."/>
            <person name="Pan J."/>
            <person name="Luo Z.H."/>
            <person name="Li M."/>
        </authorList>
    </citation>
    <scope>NUCLEOTIDE SEQUENCE [LARGE SCALE GENOMIC DNA]</scope>
    <source>
        <strain evidence="10">SpSt-503</strain>
    </source>
</reference>
<dbReference type="InterPro" id="IPR045024">
    <property type="entry name" value="NDH-2"/>
</dbReference>
<keyword evidence="5" id="KW-0560">Oxidoreductase</keyword>
<evidence type="ECO:0000313" key="10">
    <source>
        <dbReference type="EMBL" id="HFH30494.1"/>
    </source>
</evidence>
<dbReference type="InterPro" id="IPR036188">
    <property type="entry name" value="FAD/NAD-bd_sf"/>
</dbReference>
<dbReference type="EMBL" id="DSVL01000413">
    <property type="protein sequence ID" value="HFH30494.1"/>
    <property type="molecule type" value="Genomic_DNA"/>
</dbReference>
<feature type="domain" description="FAD/NAD(P)-binding" evidence="9">
    <location>
        <begin position="6"/>
        <end position="265"/>
    </location>
</feature>
<evidence type="ECO:0000256" key="3">
    <source>
        <dbReference type="ARBA" id="ARBA00022630"/>
    </source>
</evidence>
<dbReference type="GO" id="GO:0050136">
    <property type="term" value="F:NADH dehydrogenase (quinone) (non-electrogenic) activity"/>
    <property type="evidence" value="ECO:0007669"/>
    <property type="project" value="UniProtKB-EC"/>
</dbReference>
<dbReference type="PANTHER" id="PTHR43706">
    <property type="entry name" value="NADH DEHYDROGENASE"/>
    <property type="match status" value="1"/>
</dbReference>
<dbReference type="InterPro" id="IPR023753">
    <property type="entry name" value="FAD/NAD-binding_dom"/>
</dbReference>
<comment type="caution">
    <text evidence="10">The sequence shown here is derived from an EMBL/GenBank/DDBJ whole genome shotgun (WGS) entry which is preliminary data.</text>
</comment>
<keyword evidence="3" id="KW-0285">Flavoprotein</keyword>
<dbReference type="PANTHER" id="PTHR43706:SF47">
    <property type="entry name" value="EXTERNAL NADH-UBIQUINONE OXIDOREDUCTASE 1, MITOCHONDRIAL-RELATED"/>
    <property type="match status" value="1"/>
</dbReference>
<comment type="catalytic activity">
    <reaction evidence="7">
        <text>a quinone + NADH + H(+) = a quinol + NAD(+)</text>
        <dbReference type="Rhea" id="RHEA:46160"/>
        <dbReference type="ChEBI" id="CHEBI:15378"/>
        <dbReference type="ChEBI" id="CHEBI:24646"/>
        <dbReference type="ChEBI" id="CHEBI:57540"/>
        <dbReference type="ChEBI" id="CHEBI:57945"/>
        <dbReference type="ChEBI" id="CHEBI:132124"/>
        <dbReference type="EC" id="1.6.5.9"/>
    </reaction>
</comment>
<dbReference type="Pfam" id="PF07992">
    <property type="entry name" value="Pyr_redox_2"/>
    <property type="match status" value="1"/>
</dbReference>
<keyword evidence="8" id="KW-1133">Transmembrane helix</keyword>
<dbReference type="EC" id="1.6.5.9" evidence="2"/>
<feature type="transmembrane region" description="Helical" evidence="8">
    <location>
        <begin position="631"/>
        <end position="651"/>
    </location>
</feature>
<sequence>MGDTKNILIVGGGYGGIETAKKLAKQYKKRDDIAITLIDRNPFHTLMTELHEVAGHRVEPDSVRIPFAKIFGASKVKVILDSIETIDFKEQVALSATNRYPYDYLVIGSGAEPEFFGVPGIKENAFTLWSFDDAIKIRHHIEKTFEKAIAIQDPKLRQKMLTFVVAGAGFTGIELAGEFLEWRDEMCKKWLISPDEVKVIVVEALPTILPILEEDLRAKVEGYLKKHHVELKTNTPIVGAEPGLVKLKDGSTIETETFVWTAGVQGCHFAGMLDLTKGRCGNRDCEIMKAHGTCGLADCKFKKEHRDISGKKGRILVNAEMRSVDYQNVFLVGDNIWFIENNKPLPQIVETALQTADVAAHNIAAAIDGRPAKTFKSNYHGFMVSVGGKYAVSNAGGMKLSGFFAMAMKHLINLHYLLGVAGINQCWEYLKHEFLNMEHHRNIVRGFGSYRTRGYWLLPLRLWLGLMWVMEGVNKIGEGWLAWSTGSKSTWMFSPGVQQAGTAAAQAVQSAAASGADAVAAASEWAGDAATAVVQTAQPAIDAASAASEWAGDAAGNAVSAGAEAVARSFGKIWDLTKPIFNPQGLVATWFRTTFMDGLASHIPFQVFQLMVVGTEIAIGLALFGGLFTWWAAAASIVMCIVFTLSGMFAWDQVWFIFAAFLMLGGAGRAFGLDCWVVPFFKKWWNGTRFARKHYLYLDNPSKKD</sequence>
<evidence type="ECO:0000256" key="7">
    <source>
        <dbReference type="ARBA" id="ARBA00047599"/>
    </source>
</evidence>
<protein>
    <recommendedName>
        <fullName evidence="2">NADH:ubiquinone reductase (non-electrogenic)</fullName>
        <ecNumber evidence="2">1.6.5.9</ecNumber>
    </recommendedName>
</protein>
<comment type="similarity">
    <text evidence="1">Belongs to the NADH dehydrogenase family.</text>
</comment>
<keyword evidence="8" id="KW-0472">Membrane</keyword>
<evidence type="ECO:0000259" key="9">
    <source>
        <dbReference type="Pfam" id="PF07992"/>
    </source>
</evidence>
<dbReference type="Gene3D" id="3.50.50.100">
    <property type="match status" value="1"/>
</dbReference>
<evidence type="ECO:0000256" key="2">
    <source>
        <dbReference type="ARBA" id="ARBA00012637"/>
    </source>
</evidence>
<keyword evidence="6" id="KW-0520">NAD</keyword>
<name>A0A7C3EEV6_9SPIR</name>
<evidence type="ECO:0000256" key="1">
    <source>
        <dbReference type="ARBA" id="ARBA00005272"/>
    </source>
</evidence>
<accession>A0A7C3EEV6</accession>
<evidence type="ECO:0000256" key="6">
    <source>
        <dbReference type="ARBA" id="ARBA00023027"/>
    </source>
</evidence>
<dbReference type="SUPFAM" id="SSF51905">
    <property type="entry name" value="FAD/NAD(P)-binding domain"/>
    <property type="match status" value="2"/>
</dbReference>
<evidence type="ECO:0000256" key="5">
    <source>
        <dbReference type="ARBA" id="ARBA00023002"/>
    </source>
</evidence>
<proteinExistence type="inferred from homology"/>
<gene>
    <name evidence="10" type="ORF">ENS59_13480</name>
</gene>